<gene>
    <name evidence="3" type="primary">LOC107410285</name>
</gene>
<organism evidence="2 3">
    <name type="scientific">Ziziphus jujuba</name>
    <name type="common">Chinese jujube</name>
    <name type="synonym">Ziziphus sativa</name>
    <dbReference type="NCBI Taxonomy" id="326968"/>
    <lineage>
        <taxon>Eukaryota</taxon>
        <taxon>Viridiplantae</taxon>
        <taxon>Streptophyta</taxon>
        <taxon>Embryophyta</taxon>
        <taxon>Tracheophyta</taxon>
        <taxon>Spermatophyta</taxon>
        <taxon>Magnoliopsida</taxon>
        <taxon>eudicotyledons</taxon>
        <taxon>Gunneridae</taxon>
        <taxon>Pentapetalae</taxon>
        <taxon>rosids</taxon>
        <taxon>fabids</taxon>
        <taxon>Rosales</taxon>
        <taxon>Rhamnaceae</taxon>
        <taxon>Paliureae</taxon>
        <taxon>Ziziphus</taxon>
    </lineage>
</organism>
<reference evidence="3" key="1">
    <citation type="submission" date="2025-08" db="UniProtKB">
        <authorList>
            <consortium name="RefSeq"/>
        </authorList>
    </citation>
    <scope>IDENTIFICATION</scope>
    <source>
        <tissue evidence="3">Seedling</tissue>
    </source>
</reference>
<dbReference type="PANTHER" id="PTHR33355">
    <property type="entry name" value="WALL-ASSOCIATED RECEPTOR KINASE CARBOXY-TERMINAL PROTEIN-RELATED"/>
    <property type="match status" value="1"/>
</dbReference>
<evidence type="ECO:0000313" key="2">
    <source>
        <dbReference type="Proteomes" id="UP001652623"/>
    </source>
</evidence>
<dbReference type="Proteomes" id="UP001652623">
    <property type="component" value="Chromosome 10"/>
</dbReference>
<sequence length="270" mass="29729">MKPFKKPHLLNAFLILLLNINYLSSSTAREDVQFIKFCGKHQIQTPFVQKSSNLSSSPIKDLVLCISQKLYYRTSIGLFPISSINYTTKTLTISHPSSCSSSLHYVSPSILSAGFPSPPSPNSLLVFNCSNSKHHFPPYIRNHTCLNACGGSTSSFSSCLVIEDLGKLPMGFHPRDLNCTHYSRVYKKSSDDGYELGTRISFDIPDHVPVPDICSECQKPNGNCGVGLKCMCHLKDCKDKVVSKGKSMKNSVGNMLVTLLSFVAVIVLRS</sequence>
<dbReference type="KEGG" id="zju:107410285"/>
<dbReference type="RefSeq" id="XP_015873184.2">
    <property type="nucleotide sequence ID" value="XM_016017698.4"/>
</dbReference>
<name>A0A6P3Z7J5_ZIZJJ</name>
<keyword evidence="1" id="KW-0732">Signal</keyword>
<dbReference type="InParanoid" id="A0A6P3Z7J5"/>
<dbReference type="PANTHER" id="PTHR33355:SF11">
    <property type="entry name" value="WALL-ASSOCIATED RECEPTOR KINASE GALACTURONAN-BINDING DOMAIN-CONTAINING PROTEIN"/>
    <property type="match status" value="1"/>
</dbReference>
<evidence type="ECO:0000313" key="3">
    <source>
        <dbReference type="RefSeq" id="XP_015873184.2"/>
    </source>
</evidence>
<dbReference type="GeneID" id="107410285"/>
<feature type="signal peptide" evidence="1">
    <location>
        <begin position="1"/>
        <end position="28"/>
    </location>
</feature>
<dbReference type="AlphaFoldDB" id="A0A6P3Z7J5"/>
<feature type="chain" id="PRO_5047432657" evidence="1">
    <location>
        <begin position="29"/>
        <end position="270"/>
    </location>
</feature>
<accession>A0A6P3Z7J5</accession>
<protein>
    <submittedName>
        <fullName evidence="3">Uncharacterized protein LOC107410285 isoform X1</fullName>
    </submittedName>
</protein>
<keyword evidence="2" id="KW-1185">Reference proteome</keyword>
<evidence type="ECO:0000256" key="1">
    <source>
        <dbReference type="SAM" id="SignalP"/>
    </source>
</evidence>
<proteinExistence type="predicted"/>